<reference evidence="2 3" key="1">
    <citation type="submission" date="2019-10" db="EMBL/GenBank/DDBJ databases">
        <title>Genome Sequences from Six Type Strain Members of the Archaeal Family Sulfolobaceae: Acidianus ambivalens, Acidianus infernus, Metallosphaera prunae, Stygiolobus azoricus, Sulfolobus metallicus, and Sulfurisphaera ohwakuensis.</title>
        <authorList>
            <person name="Counts J.A."/>
            <person name="Kelly R.M."/>
        </authorList>
    </citation>
    <scope>NUCLEOTIDE SEQUENCE [LARGE SCALE GENOMIC DNA]</scope>
    <source>
        <strain evidence="2 3">TA-1</strain>
    </source>
</reference>
<organism evidence="2 3">
    <name type="scientific">Sulfurisphaera ohwakuensis</name>
    <dbReference type="NCBI Taxonomy" id="69656"/>
    <lineage>
        <taxon>Archaea</taxon>
        <taxon>Thermoproteota</taxon>
        <taxon>Thermoprotei</taxon>
        <taxon>Sulfolobales</taxon>
        <taxon>Sulfolobaceae</taxon>
        <taxon>Sulfurisphaera</taxon>
    </lineage>
</organism>
<dbReference type="EMBL" id="JACHFY010000009">
    <property type="protein sequence ID" value="MBB5253951.1"/>
    <property type="molecule type" value="Genomic_DNA"/>
</dbReference>
<dbReference type="OrthoDB" id="43812at2157"/>
<keyword evidence="3" id="KW-1185">Reference proteome</keyword>
<dbReference type="Proteomes" id="UP000582213">
    <property type="component" value="Unassembled WGS sequence"/>
</dbReference>
<reference evidence="1 4" key="2">
    <citation type="submission" date="2020-08" db="EMBL/GenBank/DDBJ databases">
        <title>Genomic Encyclopedia of Type Strains, Phase IV (KMG-IV): sequencing the most valuable type-strain genomes for metagenomic binning, comparative biology and taxonomic classification.</title>
        <authorList>
            <person name="Goeker M."/>
        </authorList>
    </citation>
    <scope>NUCLEOTIDE SEQUENCE [LARGE SCALE GENOMIC DNA]</scope>
    <source>
        <strain evidence="1 4">DSM 12421</strain>
    </source>
</reference>
<gene>
    <name evidence="2" type="ORF">D1869_12130</name>
    <name evidence="1" type="ORF">HNQ62_001722</name>
</gene>
<accession>A0A650CJD8</accession>
<dbReference type="GeneID" id="95644498"/>
<evidence type="ECO:0000313" key="4">
    <source>
        <dbReference type="Proteomes" id="UP000582213"/>
    </source>
</evidence>
<dbReference type="KEGG" id="soh:D1869_12130"/>
<evidence type="ECO:0000313" key="1">
    <source>
        <dbReference type="EMBL" id="MBB5253951.1"/>
    </source>
</evidence>
<dbReference type="RefSeq" id="WP_156015313.1">
    <property type="nucleotide sequence ID" value="NZ_AP031374.1"/>
</dbReference>
<dbReference type="AlphaFoldDB" id="A0A650CJD8"/>
<proteinExistence type="predicted"/>
<dbReference type="Proteomes" id="UP000427373">
    <property type="component" value="Chromosome"/>
</dbReference>
<evidence type="ECO:0000313" key="3">
    <source>
        <dbReference type="Proteomes" id="UP000427373"/>
    </source>
</evidence>
<evidence type="ECO:0000313" key="2">
    <source>
        <dbReference type="EMBL" id="QGR17838.1"/>
    </source>
</evidence>
<sequence length="95" mass="10979">MVKIKLSVIEKLKNYGYSIIRNENTVIIHYTPPSIKEAMSSDEDMESENRVIEIEGEINGDEVIIKNAYIIEGNTKKRKMDVSELELWAEYIGEE</sequence>
<dbReference type="EMBL" id="CP045484">
    <property type="protein sequence ID" value="QGR17838.1"/>
    <property type="molecule type" value="Genomic_DNA"/>
</dbReference>
<name>A0A650CJD8_SULOH</name>
<protein>
    <submittedName>
        <fullName evidence="2">Uncharacterized protein</fullName>
    </submittedName>
</protein>